<evidence type="ECO:0000256" key="1">
    <source>
        <dbReference type="SAM" id="MobiDB-lite"/>
    </source>
</evidence>
<keyword evidence="4" id="KW-1185">Reference proteome</keyword>
<keyword evidence="2" id="KW-1133">Transmembrane helix</keyword>
<evidence type="ECO:0000313" key="4">
    <source>
        <dbReference type="Proteomes" id="UP000051952"/>
    </source>
</evidence>
<organism evidence="3 4">
    <name type="scientific">Bodo saltans</name>
    <name type="common">Flagellated protozoan</name>
    <dbReference type="NCBI Taxonomy" id="75058"/>
    <lineage>
        <taxon>Eukaryota</taxon>
        <taxon>Discoba</taxon>
        <taxon>Euglenozoa</taxon>
        <taxon>Kinetoplastea</taxon>
        <taxon>Metakinetoplastina</taxon>
        <taxon>Eubodonida</taxon>
        <taxon>Bodonidae</taxon>
        <taxon>Bodo</taxon>
    </lineage>
</organism>
<dbReference type="VEuPathDB" id="TriTrypDB:BSAL_55800"/>
<feature type="transmembrane region" description="Helical" evidence="2">
    <location>
        <begin position="152"/>
        <end position="176"/>
    </location>
</feature>
<evidence type="ECO:0000256" key="2">
    <source>
        <dbReference type="SAM" id="Phobius"/>
    </source>
</evidence>
<dbReference type="Proteomes" id="UP000051952">
    <property type="component" value="Unassembled WGS sequence"/>
</dbReference>
<keyword evidence="2 3" id="KW-0812">Transmembrane</keyword>
<dbReference type="AlphaFoldDB" id="A0A0S4IJ43"/>
<dbReference type="EMBL" id="CYKH01000166">
    <property type="protein sequence ID" value="CUE74605.1"/>
    <property type="molecule type" value="Genomic_DNA"/>
</dbReference>
<proteinExistence type="predicted"/>
<feature type="transmembrane region" description="Helical" evidence="2">
    <location>
        <begin position="62"/>
        <end position="81"/>
    </location>
</feature>
<gene>
    <name evidence="3" type="ORF">BSAL_55800</name>
</gene>
<feature type="region of interest" description="Disordered" evidence="1">
    <location>
        <begin position="251"/>
        <end position="276"/>
    </location>
</feature>
<reference evidence="4" key="1">
    <citation type="submission" date="2015-09" db="EMBL/GenBank/DDBJ databases">
        <authorList>
            <consortium name="Pathogen Informatics"/>
        </authorList>
    </citation>
    <scope>NUCLEOTIDE SEQUENCE [LARGE SCALE GENOMIC DNA]</scope>
    <source>
        <strain evidence="4">Lake Konstanz</strain>
    </source>
</reference>
<name>A0A0S4IJ43_BODSA</name>
<evidence type="ECO:0000313" key="3">
    <source>
        <dbReference type="EMBL" id="CUE74605.1"/>
    </source>
</evidence>
<sequence length="312" mass="36031">MYIVRNVEAAFYRFQYHRWRREGSALRVRFLSRFLMPVGHWDPQGITMSYGTIITRQCRPEYLWITYPAWSALIVAIFGLMDIDSRNLCIMVYALMLFLHLLMLIAIIYFRPFRSMIEDWFAALGIAFTCLFIMGTIVNLQLPTSSPAQTFLWVMGIAQLVLLVVRVVYGVAFIFIMRNLEEAVPHIEAFRWNMGDIDKNSNVGDEDEMMNALLKDSDKPFGAQYDDLEELLMLENTENDDHRAQRDWTPTQLLNGGTDMQKKSGHQQFSSSDEESNYMRELYHDHEDDNAVALLTSLGVPVAETTIAPNNV</sequence>
<feature type="transmembrane region" description="Helical" evidence="2">
    <location>
        <begin position="87"/>
        <end position="109"/>
    </location>
</feature>
<keyword evidence="2" id="KW-0472">Membrane</keyword>
<feature type="transmembrane region" description="Helical" evidence="2">
    <location>
        <begin position="121"/>
        <end position="140"/>
    </location>
</feature>
<accession>A0A0S4IJ43</accession>
<protein>
    <submittedName>
        <fullName evidence="3">Transmembrane protein, putative</fullName>
    </submittedName>
</protein>